<keyword evidence="1" id="KW-0479">Metal-binding</keyword>
<proteinExistence type="predicted"/>
<keyword evidence="3" id="KW-0862">Zinc</keyword>
<evidence type="ECO:0000313" key="8">
    <source>
        <dbReference type="Proteomes" id="UP000813461"/>
    </source>
</evidence>
<gene>
    <name evidence="7" type="ORF">FB567DRAFT_69456</name>
</gene>
<protein>
    <recommendedName>
        <fullName evidence="6">SP-RING-type domain-containing protein</fullName>
    </recommendedName>
</protein>
<evidence type="ECO:0000256" key="2">
    <source>
        <dbReference type="ARBA" id="ARBA00022771"/>
    </source>
</evidence>
<feature type="compositionally biased region" description="Polar residues" evidence="5">
    <location>
        <begin position="77"/>
        <end position="88"/>
    </location>
</feature>
<evidence type="ECO:0000256" key="1">
    <source>
        <dbReference type="ARBA" id="ARBA00022723"/>
    </source>
</evidence>
<feature type="compositionally biased region" description="Polar residues" evidence="5">
    <location>
        <begin position="541"/>
        <end position="550"/>
    </location>
</feature>
<feature type="compositionally biased region" description="Basic and acidic residues" evidence="5">
    <location>
        <begin position="91"/>
        <end position="100"/>
    </location>
</feature>
<evidence type="ECO:0000259" key="6">
    <source>
        <dbReference type="PROSITE" id="PS51044"/>
    </source>
</evidence>
<feature type="compositionally biased region" description="Low complexity" evidence="5">
    <location>
        <begin position="530"/>
        <end position="539"/>
    </location>
</feature>
<accession>A0A8K0R3S4</accession>
<evidence type="ECO:0000256" key="4">
    <source>
        <dbReference type="PROSITE-ProRule" id="PRU00452"/>
    </source>
</evidence>
<name>A0A8K0R3S4_9PLEO</name>
<dbReference type="GO" id="GO:0061665">
    <property type="term" value="F:SUMO ligase activity"/>
    <property type="evidence" value="ECO:0007669"/>
    <property type="project" value="TreeGrafter"/>
</dbReference>
<keyword evidence="2 4" id="KW-0863">Zinc-finger</keyword>
<feature type="region of interest" description="Disordered" evidence="5">
    <location>
        <begin position="939"/>
        <end position="963"/>
    </location>
</feature>
<evidence type="ECO:0000313" key="7">
    <source>
        <dbReference type="EMBL" id="KAH7086374.1"/>
    </source>
</evidence>
<dbReference type="InterPro" id="IPR004181">
    <property type="entry name" value="Znf_MIZ"/>
</dbReference>
<dbReference type="EMBL" id="JAGMVJ010000011">
    <property type="protein sequence ID" value="KAH7086374.1"/>
    <property type="molecule type" value="Genomic_DNA"/>
</dbReference>
<feature type="compositionally biased region" description="Pro residues" evidence="5">
    <location>
        <begin position="577"/>
        <end position="589"/>
    </location>
</feature>
<keyword evidence="8" id="KW-1185">Reference proteome</keyword>
<dbReference type="GO" id="GO:0000785">
    <property type="term" value="C:chromatin"/>
    <property type="evidence" value="ECO:0007669"/>
    <property type="project" value="TreeGrafter"/>
</dbReference>
<dbReference type="Pfam" id="PF02891">
    <property type="entry name" value="zf-MIZ"/>
    <property type="match status" value="1"/>
</dbReference>
<reference evidence="7" key="1">
    <citation type="journal article" date="2021" name="Nat. Commun.">
        <title>Genetic determinants of endophytism in the Arabidopsis root mycobiome.</title>
        <authorList>
            <person name="Mesny F."/>
            <person name="Miyauchi S."/>
            <person name="Thiergart T."/>
            <person name="Pickel B."/>
            <person name="Atanasova L."/>
            <person name="Karlsson M."/>
            <person name="Huettel B."/>
            <person name="Barry K.W."/>
            <person name="Haridas S."/>
            <person name="Chen C."/>
            <person name="Bauer D."/>
            <person name="Andreopoulos W."/>
            <person name="Pangilinan J."/>
            <person name="LaButti K."/>
            <person name="Riley R."/>
            <person name="Lipzen A."/>
            <person name="Clum A."/>
            <person name="Drula E."/>
            <person name="Henrissat B."/>
            <person name="Kohler A."/>
            <person name="Grigoriev I.V."/>
            <person name="Martin F.M."/>
            <person name="Hacquard S."/>
        </authorList>
    </citation>
    <scope>NUCLEOTIDE SEQUENCE</scope>
    <source>
        <strain evidence="7">MPI-SDFR-AT-0120</strain>
    </source>
</reference>
<organism evidence="7 8">
    <name type="scientific">Paraphoma chrysanthemicola</name>
    <dbReference type="NCBI Taxonomy" id="798071"/>
    <lineage>
        <taxon>Eukaryota</taxon>
        <taxon>Fungi</taxon>
        <taxon>Dikarya</taxon>
        <taxon>Ascomycota</taxon>
        <taxon>Pezizomycotina</taxon>
        <taxon>Dothideomycetes</taxon>
        <taxon>Pleosporomycetidae</taxon>
        <taxon>Pleosporales</taxon>
        <taxon>Pleosporineae</taxon>
        <taxon>Phaeosphaeriaceae</taxon>
        <taxon>Paraphoma</taxon>
    </lineage>
</organism>
<feature type="region of interest" description="Disordered" evidence="5">
    <location>
        <begin position="523"/>
        <end position="590"/>
    </location>
</feature>
<feature type="region of interest" description="Disordered" evidence="5">
    <location>
        <begin position="28"/>
        <end position="126"/>
    </location>
</feature>
<dbReference type="GO" id="GO:0016925">
    <property type="term" value="P:protein sumoylation"/>
    <property type="evidence" value="ECO:0007669"/>
    <property type="project" value="TreeGrafter"/>
</dbReference>
<sequence length="978" mass="108594">MTAGAGREPAKDATAQTLNLALGNLGGRQKSWLQTPNTAPSPLPSDLTRGPALPFVVRRRGRPPKAAAPPVAEERQPPSNSTSPQLANVVTRRDTVDRRPSSVTVFPSPTPSEETMEAAASPALRQGITAADGPVLGLHRSQTSYAPETHLDAVSMDAVQRGASGPKRSPEEGTGQAAKRNRSHEAAQSSMPVPPHPDFARWPSIAQAHTGSPHLEHTQTRRPSLVHAPNGHMASPQLAQNPQPRPVVRTPPVAPTPFESAQTPSVESNWYSVAECLQALQAFQATFAVAPDARDGRRISVLRDAAQTEDWQYLIMHQYYCLMDYNPSLLPADLRNKPGLNQALYVMQKVLDYNKHLSPAVLHFFANFPYPLHELHMRWISTLEQQTRIFLSFVAYSSNFDHLRITCERRRFPPVAWELAHYLSLNSTTFQRLLFTAILRGIWLGVPQTPLISQYETRAVGLFTSSQASYYRRIAPGPDGRHPTTQKLQQDNELDLRNWGPQLRQVVESLEATLRQQGHAISTSYDNNLPHAQQHAPPQQYTPQNSTDMSSRAYRPQPRSAQAAIQQTRGPGRPRTHPLPPTHTLPSTPPVQQTAQLRQHRARTHLLPAPGFGLSQQRLPNPARFSLHQANLRSPVLQARSLGSPLYCYVQGYIKSPARLTNANQAVVRWTFTPDENVADNIAPAIEAVPGHPDRRLMDPNSKTVRLRCIKWPAAQPPDTHVWAVTDTSWIPYSYFTLNGKSLHQRKKIHNGKDLPIDITGLLNRGENVLEMTVMTEKKDTSYQNYLVAIEMLGVASRDTLRQRCLTESRLSPEQVVEAIRRKLGGGIDDDEVAIVESNLTINLFDPFSASKICDIPVRSKACLHNDCFDLDTFLDTRGRKGDVSVPDSWRCPICNADARPNHLIVDGFLQEVKEQLDAQNMSKTRAIIVQQDGAWSVKPEVRDPNGVSDRGVSDDPPTPNMARALLPAPVEVIDLSD</sequence>
<dbReference type="AlphaFoldDB" id="A0A8K0R3S4"/>
<feature type="compositionally biased region" description="Polar residues" evidence="5">
    <location>
        <begin position="31"/>
        <end position="40"/>
    </location>
</feature>
<evidence type="ECO:0000256" key="5">
    <source>
        <dbReference type="SAM" id="MobiDB-lite"/>
    </source>
</evidence>
<dbReference type="PROSITE" id="PS51044">
    <property type="entry name" value="ZF_SP_RING"/>
    <property type="match status" value="1"/>
</dbReference>
<dbReference type="InterPro" id="IPR013083">
    <property type="entry name" value="Znf_RING/FYVE/PHD"/>
</dbReference>
<feature type="region of interest" description="Disordered" evidence="5">
    <location>
        <begin position="159"/>
        <end position="245"/>
    </location>
</feature>
<dbReference type="GO" id="GO:0008270">
    <property type="term" value="F:zinc ion binding"/>
    <property type="evidence" value="ECO:0007669"/>
    <property type="project" value="UniProtKB-KW"/>
</dbReference>
<dbReference type="PANTHER" id="PTHR10782">
    <property type="entry name" value="ZINC FINGER MIZ DOMAIN-CONTAINING PROTEIN"/>
    <property type="match status" value="1"/>
</dbReference>
<dbReference type="Proteomes" id="UP000813461">
    <property type="component" value="Unassembled WGS sequence"/>
</dbReference>
<comment type="caution">
    <text evidence="7">The sequence shown here is derived from an EMBL/GenBank/DDBJ whole genome shotgun (WGS) entry which is preliminary data.</text>
</comment>
<dbReference type="PANTHER" id="PTHR10782:SF4">
    <property type="entry name" value="TONALLI, ISOFORM E"/>
    <property type="match status" value="1"/>
</dbReference>
<dbReference type="OrthoDB" id="27975at2759"/>
<dbReference type="Gene3D" id="3.30.40.10">
    <property type="entry name" value="Zinc/RING finger domain, C3HC4 (zinc finger)"/>
    <property type="match status" value="1"/>
</dbReference>
<feature type="domain" description="SP-RING-type" evidence="6">
    <location>
        <begin position="829"/>
        <end position="919"/>
    </location>
</feature>
<evidence type="ECO:0000256" key="3">
    <source>
        <dbReference type="ARBA" id="ARBA00022833"/>
    </source>
</evidence>